<evidence type="ECO:0000256" key="3">
    <source>
        <dbReference type="ARBA" id="ARBA00022679"/>
    </source>
</evidence>
<evidence type="ECO:0000256" key="4">
    <source>
        <dbReference type="ARBA" id="ARBA00022960"/>
    </source>
</evidence>
<proteinExistence type="inferred from homology"/>
<evidence type="ECO:0000256" key="2">
    <source>
        <dbReference type="ARBA" id="ARBA00005992"/>
    </source>
</evidence>
<evidence type="ECO:0000256" key="6">
    <source>
        <dbReference type="ARBA" id="ARBA00023316"/>
    </source>
</evidence>
<comment type="pathway">
    <text evidence="1 7">Cell wall biogenesis; peptidoglycan biosynthesis.</text>
</comment>
<dbReference type="Pfam" id="PF01471">
    <property type="entry name" value="PG_binding_1"/>
    <property type="match status" value="1"/>
</dbReference>
<protein>
    <submittedName>
        <fullName evidence="9">L,D-transpeptidase family protein</fullName>
    </submittedName>
</protein>
<organism evidence="9 10">
    <name type="scientific">Litoribacter ruber</name>
    <dbReference type="NCBI Taxonomy" id="702568"/>
    <lineage>
        <taxon>Bacteria</taxon>
        <taxon>Pseudomonadati</taxon>
        <taxon>Bacteroidota</taxon>
        <taxon>Cytophagia</taxon>
        <taxon>Cytophagales</taxon>
        <taxon>Cyclobacteriaceae</taxon>
        <taxon>Litoribacter</taxon>
    </lineage>
</organism>
<dbReference type="Pfam" id="PF03734">
    <property type="entry name" value="YkuD"/>
    <property type="match status" value="1"/>
</dbReference>
<evidence type="ECO:0000256" key="5">
    <source>
        <dbReference type="ARBA" id="ARBA00022984"/>
    </source>
</evidence>
<dbReference type="InterPro" id="IPR036366">
    <property type="entry name" value="PGBDSf"/>
</dbReference>
<dbReference type="EMBL" id="JAHCMY010000010">
    <property type="protein sequence ID" value="MBS9525257.1"/>
    <property type="molecule type" value="Genomic_DNA"/>
</dbReference>
<dbReference type="SUPFAM" id="SSF141523">
    <property type="entry name" value="L,D-transpeptidase catalytic domain-like"/>
    <property type="match status" value="1"/>
</dbReference>
<dbReference type="Gene3D" id="1.10.101.10">
    <property type="entry name" value="PGBD-like superfamily/PGBD"/>
    <property type="match status" value="1"/>
</dbReference>
<keyword evidence="3" id="KW-0808">Transferase</keyword>
<dbReference type="InterPro" id="IPR045380">
    <property type="entry name" value="LD_TPept_scaffold_dom"/>
</dbReference>
<accession>A0AAP2CJD1</accession>
<gene>
    <name evidence="9" type="ORF">KI659_14660</name>
</gene>
<dbReference type="Proteomes" id="UP001319104">
    <property type="component" value="Unassembled WGS sequence"/>
</dbReference>
<dbReference type="RefSeq" id="WP_213946117.1">
    <property type="nucleotide sequence ID" value="NZ_JAHCMY010000010.1"/>
</dbReference>
<dbReference type="Gene3D" id="2.40.440.10">
    <property type="entry name" value="L,D-transpeptidase catalytic domain-like"/>
    <property type="match status" value="1"/>
</dbReference>
<dbReference type="InterPro" id="IPR038063">
    <property type="entry name" value="Transpep_catalytic_dom"/>
</dbReference>
<dbReference type="InterPro" id="IPR052905">
    <property type="entry name" value="LD-transpeptidase_YkuD-like"/>
</dbReference>
<feature type="domain" description="L,D-TPase catalytic" evidence="8">
    <location>
        <begin position="318"/>
        <end position="507"/>
    </location>
</feature>
<dbReference type="InterPro" id="IPR002477">
    <property type="entry name" value="Peptidoglycan-bd-like"/>
</dbReference>
<reference evidence="9 10" key="1">
    <citation type="submission" date="2021-05" db="EMBL/GenBank/DDBJ databases">
        <authorList>
            <person name="Zhang Z.D."/>
            <person name="Osman G."/>
        </authorList>
    </citation>
    <scope>NUCLEOTIDE SEQUENCE [LARGE SCALE GENOMIC DNA]</scope>
    <source>
        <strain evidence="9 10">KCTC 32217</strain>
    </source>
</reference>
<feature type="active site" description="Proton donor/acceptor" evidence="7">
    <location>
        <position position="450"/>
    </location>
</feature>
<evidence type="ECO:0000313" key="10">
    <source>
        <dbReference type="Proteomes" id="UP001319104"/>
    </source>
</evidence>
<dbReference type="CDD" id="cd16913">
    <property type="entry name" value="YkuD_like"/>
    <property type="match status" value="1"/>
</dbReference>
<dbReference type="Pfam" id="PF20142">
    <property type="entry name" value="Scaffold"/>
    <property type="match status" value="1"/>
</dbReference>
<keyword evidence="5 7" id="KW-0573">Peptidoglycan synthesis</keyword>
<keyword evidence="6 7" id="KW-0961">Cell wall biogenesis/degradation</keyword>
<evidence type="ECO:0000256" key="7">
    <source>
        <dbReference type="PROSITE-ProRule" id="PRU01373"/>
    </source>
</evidence>
<evidence type="ECO:0000259" key="8">
    <source>
        <dbReference type="PROSITE" id="PS52029"/>
    </source>
</evidence>
<comment type="similarity">
    <text evidence="2">Belongs to the YkuD family.</text>
</comment>
<evidence type="ECO:0000313" key="9">
    <source>
        <dbReference type="EMBL" id="MBS9525257.1"/>
    </source>
</evidence>
<feature type="active site" description="Nucleophile" evidence="7">
    <location>
        <position position="469"/>
    </location>
</feature>
<dbReference type="PANTHER" id="PTHR41533">
    <property type="entry name" value="L,D-TRANSPEPTIDASE HI_1667-RELATED"/>
    <property type="match status" value="1"/>
</dbReference>
<keyword evidence="4 7" id="KW-0133">Cell shape</keyword>
<dbReference type="InterPro" id="IPR036365">
    <property type="entry name" value="PGBD-like_sf"/>
</dbReference>
<dbReference type="InterPro" id="IPR005490">
    <property type="entry name" value="LD_TPept_cat_dom"/>
</dbReference>
<dbReference type="AlphaFoldDB" id="A0AAP2CJD1"/>
<dbReference type="GO" id="GO:0009252">
    <property type="term" value="P:peptidoglycan biosynthetic process"/>
    <property type="evidence" value="ECO:0007669"/>
    <property type="project" value="UniProtKB-KW"/>
</dbReference>
<evidence type="ECO:0000256" key="1">
    <source>
        <dbReference type="ARBA" id="ARBA00004752"/>
    </source>
</evidence>
<dbReference type="GO" id="GO:0004180">
    <property type="term" value="F:carboxypeptidase activity"/>
    <property type="evidence" value="ECO:0007669"/>
    <property type="project" value="UniProtKB-ARBA"/>
</dbReference>
<keyword evidence="10" id="KW-1185">Reference proteome</keyword>
<dbReference type="SUPFAM" id="SSF47090">
    <property type="entry name" value="PGBD-like"/>
    <property type="match status" value="1"/>
</dbReference>
<comment type="caution">
    <text evidence="9">The sequence shown here is derived from an EMBL/GenBank/DDBJ whole genome shotgun (WGS) entry which is preliminary data.</text>
</comment>
<dbReference type="GO" id="GO:0016740">
    <property type="term" value="F:transferase activity"/>
    <property type="evidence" value="ECO:0007669"/>
    <property type="project" value="UniProtKB-KW"/>
</dbReference>
<sequence>MNPKSFPLRLLYSVLAVAILIVIVKSCGYDALRKDFSDRFKKDMATLQQESSPYEDINLLNPAMISAIYEDDEEFVLPKWGNRNKVDAMIQAIRESENDGLRPEDYHLAAIDSLTAKVFDQKEVELEDEIKLELLLTDAYLLLSTHLSQGKTDRETIDPTWRAAGREARPELAAFVDSTIVNDNVLESLKSLTPKHREYINLKRGLKKYREFARQGGWQKVNFTATKLEKGMRHPDVSLLKERLNIESESADNEGDDLFDLKLEQKVKSFQELNGLTPDGVIGRGTMEALNIPVEDRIANIEANLERWRWLSDDLGKRYVKVNIANFEMQVVESDSIVFTSRAIVGKHYRQTPVFSARMNHLVFAPTWTVPPTILWNDVIPAVKKDPGYLSSKNMQVLTREGKVVDAKSIDWKNVTRSNFPYMIRQSPGKDNALGNVKFMFPNQNNVYIHDTPTRNLFVHTDRSFSSGCIRISKPMEFAQYLLQDKPEWTLDQMNRVIAQGKERTVFITDPIQVHLLYMTAWAESDGTVHFRKDIYSRDQPLLNALKQAPPRKGVL</sequence>
<name>A0AAP2CJD1_9BACT</name>
<dbReference type="GO" id="GO:0071555">
    <property type="term" value="P:cell wall organization"/>
    <property type="evidence" value="ECO:0007669"/>
    <property type="project" value="UniProtKB-UniRule"/>
</dbReference>
<dbReference type="PANTHER" id="PTHR41533:SF2">
    <property type="entry name" value="BLR7131 PROTEIN"/>
    <property type="match status" value="1"/>
</dbReference>
<dbReference type="PROSITE" id="PS52029">
    <property type="entry name" value="LD_TPASE"/>
    <property type="match status" value="1"/>
</dbReference>
<dbReference type="GO" id="GO:0008360">
    <property type="term" value="P:regulation of cell shape"/>
    <property type="evidence" value="ECO:0007669"/>
    <property type="project" value="UniProtKB-UniRule"/>
</dbReference>